<dbReference type="InterPro" id="IPR001509">
    <property type="entry name" value="Epimerase_deHydtase"/>
</dbReference>
<dbReference type="PANTHER" id="PTHR48079:SF6">
    <property type="entry name" value="NAD(P)-BINDING DOMAIN-CONTAINING PROTEIN-RELATED"/>
    <property type="match status" value="1"/>
</dbReference>
<evidence type="ECO:0000313" key="2">
    <source>
        <dbReference type="EMBL" id="MFC3927670.1"/>
    </source>
</evidence>
<name>A0ABV8CVF5_9STRE</name>
<dbReference type="RefSeq" id="WP_380425516.1">
    <property type="nucleotide sequence ID" value="NZ_JBHRZV010000025.1"/>
</dbReference>
<reference evidence="3" key="1">
    <citation type="journal article" date="2019" name="Int. J. Syst. Evol. Microbiol.">
        <title>The Global Catalogue of Microorganisms (GCM) 10K type strain sequencing project: providing services to taxonomists for standard genome sequencing and annotation.</title>
        <authorList>
            <consortium name="The Broad Institute Genomics Platform"/>
            <consortium name="The Broad Institute Genome Sequencing Center for Infectious Disease"/>
            <person name="Wu L."/>
            <person name="Ma J."/>
        </authorList>
    </citation>
    <scope>NUCLEOTIDE SEQUENCE [LARGE SCALE GENOMIC DNA]</scope>
    <source>
        <strain evidence="3">CCUG 67170</strain>
    </source>
</reference>
<protein>
    <submittedName>
        <fullName evidence="2">NAD-dependent epimerase/dehydratase family protein</fullName>
    </submittedName>
</protein>
<dbReference type="SUPFAM" id="SSF51735">
    <property type="entry name" value="NAD(P)-binding Rossmann-fold domains"/>
    <property type="match status" value="1"/>
</dbReference>
<sequence>MKVLITGATGFLGGYLVKECLALGYEVIAVGRNQAIGQGLEVSYEKLVFVVADLADKASLAAAFAHQPDKVIHAGALSTVWGPWKDFYEANVLGTQHVIDWCQETGVERLVFVSSPSIYASNENQELVTEEQAPVDNRLNNYIASKIEAEKRVIASLVPYVIIRPRGLFGVGDTSIIPRLLAIHDKVGVPLVAGGQHLIDLTCVENVAYAIGLALEKKEAIGQVYNITNGEPMTFKATLDLFFKEKGIKGRYLSVPKWLLAGTAVVLEGVYRLFHLKGEPRLTCYTYYLLVYSQTLSIEKARRELGYHPIMTIEEGIRHYVQHS</sequence>
<evidence type="ECO:0000313" key="3">
    <source>
        <dbReference type="Proteomes" id="UP001595807"/>
    </source>
</evidence>
<gene>
    <name evidence="2" type="ORF">ACFORF_03400</name>
</gene>
<dbReference type="Pfam" id="PF01370">
    <property type="entry name" value="Epimerase"/>
    <property type="match status" value="1"/>
</dbReference>
<evidence type="ECO:0000259" key="1">
    <source>
        <dbReference type="Pfam" id="PF01370"/>
    </source>
</evidence>
<dbReference type="InterPro" id="IPR036291">
    <property type="entry name" value="NAD(P)-bd_dom_sf"/>
</dbReference>
<dbReference type="InterPro" id="IPR051783">
    <property type="entry name" value="NAD(P)-dependent_oxidoreduct"/>
</dbReference>
<accession>A0ABV8CVF5</accession>
<dbReference type="Proteomes" id="UP001595807">
    <property type="component" value="Unassembled WGS sequence"/>
</dbReference>
<dbReference type="PANTHER" id="PTHR48079">
    <property type="entry name" value="PROTEIN YEEZ"/>
    <property type="match status" value="1"/>
</dbReference>
<proteinExistence type="predicted"/>
<organism evidence="2 3">
    <name type="scientific">Streptococcus caprae</name>
    <dbReference type="NCBI Taxonomy" id="1640501"/>
    <lineage>
        <taxon>Bacteria</taxon>
        <taxon>Bacillati</taxon>
        <taxon>Bacillota</taxon>
        <taxon>Bacilli</taxon>
        <taxon>Lactobacillales</taxon>
        <taxon>Streptococcaceae</taxon>
        <taxon>Streptococcus</taxon>
    </lineage>
</organism>
<feature type="domain" description="NAD-dependent epimerase/dehydratase" evidence="1">
    <location>
        <begin position="3"/>
        <end position="227"/>
    </location>
</feature>
<dbReference type="Gene3D" id="3.40.50.720">
    <property type="entry name" value="NAD(P)-binding Rossmann-like Domain"/>
    <property type="match status" value="1"/>
</dbReference>
<comment type="caution">
    <text evidence="2">The sequence shown here is derived from an EMBL/GenBank/DDBJ whole genome shotgun (WGS) entry which is preliminary data.</text>
</comment>
<dbReference type="EMBL" id="JBHRZV010000025">
    <property type="protein sequence ID" value="MFC3927670.1"/>
    <property type="molecule type" value="Genomic_DNA"/>
</dbReference>
<keyword evidence="3" id="KW-1185">Reference proteome</keyword>